<dbReference type="InParanoid" id="K5UWC3"/>
<dbReference type="EMBL" id="JH930473">
    <property type="protein sequence ID" value="EKM54316.1"/>
    <property type="molecule type" value="Genomic_DNA"/>
</dbReference>
<evidence type="ECO:0000313" key="2">
    <source>
        <dbReference type="Proteomes" id="UP000008370"/>
    </source>
</evidence>
<sequence length="77" mass="8574">MRAALTTFASKYPLRPDNPLSSSPSVDKLREVLGRAPGAAGGKDVEYWTDGLSGEITYYWSDRYTEQLFQALVDVIM</sequence>
<dbReference type="GeneID" id="18917024"/>
<dbReference type="Proteomes" id="UP000008370">
    <property type="component" value="Unassembled WGS sequence"/>
</dbReference>
<gene>
    <name evidence="1" type="ORF">PHACADRAFT_258100</name>
</gene>
<dbReference type="KEGG" id="pco:PHACADRAFT_258100"/>
<keyword evidence="2" id="KW-1185">Reference proteome</keyword>
<organism evidence="1 2">
    <name type="scientific">Phanerochaete carnosa (strain HHB-10118-sp)</name>
    <name type="common">White-rot fungus</name>
    <name type="synonym">Peniophora carnosa</name>
    <dbReference type="NCBI Taxonomy" id="650164"/>
    <lineage>
        <taxon>Eukaryota</taxon>
        <taxon>Fungi</taxon>
        <taxon>Dikarya</taxon>
        <taxon>Basidiomycota</taxon>
        <taxon>Agaricomycotina</taxon>
        <taxon>Agaricomycetes</taxon>
        <taxon>Polyporales</taxon>
        <taxon>Phanerochaetaceae</taxon>
        <taxon>Phanerochaete</taxon>
    </lineage>
</organism>
<proteinExistence type="predicted"/>
<dbReference type="RefSeq" id="XP_007397014.1">
    <property type="nucleotide sequence ID" value="XM_007396952.1"/>
</dbReference>
<dbReference type="AlphaFoldDB" id="K5UWC3"/>
<accession>K5UWC3</accession>
<name>K5UWC3_PHACS</name>
<dbReference type="OrthoDB" id="2965800at2759"/>
<reference evidence="1 2" key="1">
    <citation type="journal article" date="2012" name="BMC Genomics">
        <title>Comparative genomics of the white-rot fungi, Phanerochaete carnosa and P. chrysosporium, to elucidate the genetic basis of the distinct wood types they colonize.</title>
        <authorList>
            <person name="Suzuki H."/>
            <person name="MacDonald J."/>
            <person name="Syed K."/>
            <person name="Salamov A."/>
            <person name="Hori C."/>
            <person name="Aerts A."/>
            <person name="Henrissat B."/>
            <person name="Wiebenga A."/>
            <person name="vanKuyk P.A."/>
            <person name="Barry K."/>
            <person name="Lindquist E."/>
            <person name="LaButti K."/>
            <person name="Lapidus A."/>
            <person name="Lucas S."/>
            <person name="Coutinho P."/>
            <person name="Gong Y."/>
            <person name="Samejima M."/>
            <person name="Mahadevan R."/>
            <person name="Abou-Zaid M."/>
            <person name="de Vries R.P."/>
            <person name="Igarashi K."/>
            <person name="Yadav J.S."/>
            <person name="Grigoriev I.V."/>
            <person name="Master E.R."/>
        </authorList>
    </citation>
    <scope>NUCLEOTIDE SEQUENCE [LARGE SCALE GENOMIC DNA]</scope>
    <source>
        <strain evidence="1 2">HHB-10118-sp</strain>
    </source>
</reference>
<dbReference type="HOGENOM" id="CLU_2638863_0_0_1"/>
<evidence type="ECO:0000313" key="1">
    <source>
        <dbReference type="EMBL" id="EKM54316.1"/>
    </source>
</evidence>
<protein>
    <submittedName>
        <fullName evidence="1">Uncharacterized protein</fullName>
    </submittedName>
</protein>